<name>A0ABU4WCJ8_9FUSO</name>
<reference evidence="2" key="1">
    <citation type="submission" date="2023-07" db="EMBL/GenBank/DDBJ databases">
        <authorList>
            <person name="Colorado M.A."/>
            <person name="Villamil L.M."/>
            <person name="Melo J.F."/>
            <person name="Rodriguez J.A."/>
            <person name="Ruiz R.Y."/>
        </authorList>
    </citation>
    <scope>NUCLEOTIDE SEQUENCE [LARGE SCALE GENOMIC DNA]</scope>
    <source>
        <strain evidence="2">C33</strain>
    </source>
</reference>
<evidence type="ECO:0008006" key="3">
    <source>
        <dbReference type="Google" id="ProtNLM"/>
    </source>
</evidence>
<keyword evidence="2" id="KW-1185">Reference proteome</keyword>
<gene>
    <name evidence="1" type="ORF">RFV38_12180</name>
</gene>
<organism evidence="1 2">
    <name type="scientific">Candidatus Cetobacterium colombiensis</name>
    <dbReference type="NCBI Taxonomy" id="3073100"/>
    <lineage>
        <taxon>Bacteria</taxon>
        <taxon>Fusobacteriati</taxon>
        <taxon>Fusobacteriota</taxon>
        <taxon>Fusobacteriia</taxon>
        <taxon>Fusobacteriales</taxon>
        <taxon>Fusobacteriaceae</taxon>
        <taxon>Cetobacterium</taxon>
    </lineage>
</organism>
<protein>
    <recommendedName>
        <fullName evidence="3">Nucleotide exchange factor GrpE</fullName>
    </recommendedName>
</protein>
<comment type="caution">
    <text evidence="1">The sequence shown here is derived from an EMBL/GenBank/DDBJ whole genome shotgun (WGS) entry which is preliminary data.</text>
</comment>
<dbReference type="EMBL" id="JAVIKH010000025">
    <property type="protein sequence ID" value="MDX8337241.1"/>
    <property type="molecule type" value="Genomic_DNA"/>
</dbReference>
<evidence type="ECO:0000313" key="1">
    <source>
        <dbReference type="EMBL" id="MDX8337241.1"/>
    </source>
</evidence>
<dbReference type="Proteomes" id="UP001279681">
    <property type="component" value="Unassembled WGS sequence"/>
</dbReference>
<proteinExistence type="predicted"/>
<sequence>MKKYLEKVVQNLKMLEPKFIYGNQIDNAFIENSLKKVDKSPNGIKERELFNIFGEDVLKVNVLKFARIFKMDTPRFREEIKNEKDELVEKFIESASNKEIVLTDLLKGRQLYYVTYKAFLIEIGNRKLDLKESITKIVENKDIKGCKKIVEDMFKFQDMERLKENTRELEESFEGEELVQFFKKLNSRKTDYLLDRLAFLVKELESDESKEKEMFLLKNLFKFFRNVGLSPIKKYGDNFEVTLKEIEDGEYIGEPFKDLESKEVNLERLGWRYGKVQISPIVYKEIK</sequence>
<dbReference type="RefSeq" id="WP_320314594.1">
    <property type="nucleotide sequence ID" value="NZ_JAVIKH010000025.1"/>
</dbReference>
<accession>A0ABU4WCJ8</accession>
<evidence type="ECO:0000313" key="2">
    <source>
        <dbReference type="Proteomes" id="UP001279681"/>
    </source>
</evidence>